<keyword evidence="2" id="KW-0456">Lyase</keyword>
<accession>A0A2J6S731</accession>
<dbReference type="OrthoDB" id="5973539at2759"/>
<evidence type="ECO:0000313" key="3">
    <source>
        <dbReference type="EMBL" id="PMD46567.1"/>
    </source>
</evidence>
<keyword evidence="1" id="KW-0210">Decarboxylase</keyword>
<name>A0A2J6S731_HYAVF</name>
<dbReference type="AlphaFoldDB" id="A0A2J6S731"/>
<evidence type="ECO:0008006" key="5">
    <source>
        <dbReference type="Google" id="ProtNLM"/>
    </source>
</evidence>
<sequence>MRRASRGSEKWKFKDEYICDPKAPHYGFTSWDDFFIRRFKDGARPVAHPDDNNVIVNACESAPYAISHNVKSMDRFWIKEQPYSLKHMLNHDPLAMNFVGGTVYQAFLSATSYHRWYTPVSGAIVKTVIAPGTYFSESQVYDWPHLDPDAPDSSQGYIAAVATRALLFIEADNPKIGLMCIVFIGMADVSTCDIRVYEGQHVTKGEELGMFHFGGSTYCLVFRPEVKLEFDLHGQEKKTGITAENIQLNKRMATVS</sequence>
<reference evidence="3 4" key="1">
    <citation type="submission" date="2016-04" db="EMBL/GenBank/DDBJ databases">
        <title>A degradative enzymes factory behind the ericoid mycorrhizal symbiosis.</title>
        <authorList>
            <consortium name="DOE Joint Genome Institute"/>
            <person name="Martino E."/>
            <person name="Morin E."/>
            <person name="Grelet G."/>
            <person name="Kuo A."/>
            <person name="Kohler A."/>
            <person name="Daghino S."/>
            <person name="Barry K."/>
            <person name="Choi C."/>
            <person name="Cichocki N."/>
            <person name="Clum A."/>
            <person name="Copeland A."/>
            <person name="Hainaut M."/>
            <person name="Haridas S."/>
            <person name="Labutti K."/>
            <person name="Lindquist E."/>
            <person name="Lipzen A."/>
            <person name="Khouja H.-R."/>
            <person name="Murat C."/>
            <person name="Ohm R."/>
            <person name="Olson A."/>
            <person name="Spatafora J."/>
            <person name="Veneault-Fourrey C."/>
            <person name="Henrissat B."/>
            <person name="Grigoriev I."/>
            <person name="Martin F."/>
            <person name="Perotto S."/>
        </authorList>
    </citation>
    <scope>NUCLEOTIDE SEQUENCE [LARGE SCALE GENOMIC DNA]</scope>
    <source>
        <strain evidence="3 4">F</strain>
    </source>
</reference>
<dbReference type="GO" id="GO:0006646">
    <property type="term" value="P:phosphatidylethanolamine biosynthetic process"/>
    <property type="evidence" value="ECO:0007669"/>
    <property type="project" value="TreeGrafter"/>
</dbReference>
<dbReference type="InterPro" id="IPR003817">
    <property type="entry name" value="PS_Dcarbxylase"/>
</dbReference>
<proteinExistence type="predicted"/>
<dbReference type="PANTHER" id="PTHR10067">
    <property type="entry name" value="PHOSPHATIDYLSERINE DECARBOXYLASE"/>
    <property type="match status" value="1"/>
</dbReference>
<evidence type="ECO:0000313" key="4">
    <source>
        <dbReference type="Proteomes" id="UP000235786"/>
    </source>
</evidence>
<dbReference type="EMBL" id="KZ613939">
    <property type="protein sequence ID" value="PMD46567.1"/>
    <property type="molecule type" value="Genomic_DNA"/>
</dbReference>
<dbReference type="GO" id="GO:0005739">
    <property type="term" value="C:mitochondrion"/>
    <property type="evidence" value="ECO:0007669"/>
    <property type="project" value="TreeGrafter"/>
</dbReference>
<gene>
    <name evidence="3" type="ORF">L207DRAFT_507476</name>
</gene>
<organism evidence="3 4">
    <name type="scientific">Hyaloscypha variabilis (strain UAMH 11265 / GT02V1 / F)</name>
    <name type="common">Meliniomyces variabilis</name>
    <dbReference type="NCBI Taxonomy" id="1149755"/>
    <lineage>
        <taxon>Eukaryota</taxon>
        <taxon>Fungi</taxon>
        <taxon>Dikarya</taxon>
        <taxon>Ascomycota</taxon>
        <taxon>Pezizomycotina</taxon>
        <taxon>Leotiomycetes</taxon>
        <taxon>Helotiales</taxon>
        <taxon>Hyaloscyphaceae</taxon>
        <taxon>Hyaloscypha</taxon>
        <taxon>Hyaloscypha variabilis</taxon>
    </lineage>
</organism>
<dbReference type="PANTHER" id="PTHR10067:SF9">
    <property type="entry name" value="PHOSPHATIDYLSERINE DECARBOXYLASE FAMILY PROTEIN (AFU_ORTHOLOGUE AFUA_7G01730)"/>
    <property type="match status" value="1"/>
</dbReference>
<keyword evidence="4" id="KW-1185">Reference proteome</keyword>
<evidence type="ECO:0000256" key="1">
    <source>
        <dbReference type="ARBA" id="ARBA00022793"/>
    </source>
</evidence>
<dbReference type="STRING" id="1149755.A0A2J6S731"/>
<dbReference type="Proteomes" id="UP000235786">
    <property type="component" value="Unassembled WGS sequence"/>
</dbReference>
<evidence type="ECO:0000256" key="2">
    <source>
        <dbReference type="ARBA" id="ARBA00023239"/>
    </source>
</evidence>
<protein>
    <recommendedName>
        <fullName evidence="5">Phosphatidylserine decarboxylase</fullName>
    </recommendedName>
</protein>
<dbReference type="GO" id="GO:0004609">
    <property type="term" value="F:phosphatidylserine decarboxylase activity"/>
    <property type="evidence" value="ECO:0007669"/>
    <property type="project" value="InterPro"/>
</dbReference>
<dbReference type="Pfam" id="PF02666">
    <property type="entry name" value="PS_Dcarbxylase"/>
    <property type="match status" value="1"/>
</dbReference>